<proteinExistence type="predicted"/>
<dbReference type="AlphaFoldDB" id="A0A4C1ZVJ3"/>
<comment type="caution">
    <text evidence="2">The sequence shown here is derived from an EMBL/GenBank/DDBJ whole genome shotgun (WGS) entry which is preliminary data.</text>
</comment>
<feature type="region of interest" description="Disordered" evidence="1">
    <location>
        <begin position="1"/>
        <end position="25"/>
    </location>
</feature>
<evidence type="ECO:0000256" key="1">
    <source>
        <dbReference type="SAM" id="MobiDB-lite"/>
    </source>
</evidence>
<keyword evidence="3" id="KW-1185">Reference proteome</keyword>
<organism evidence="2 3">
    <name type="scientific">Eumeta variegata</name>
    <name type="common">Bagworm moth</name>
    <name type="synonym">Eumeta japonica</name>
    <dbReference type="NCBI Taxonomy" id="151549"/>
    <lineage>
        <taxon>Eukaryota</taxon>
        <taxon>Metazoa</taxon>
        <taxon>Ecdysozoa</taxon>
        <taxon>Arthropoda</taxon>
        <taxon>Hexapoda</taxon>
        <taxon>Insecta</taxon>
        <taxon>Pterygota</taxon>
        <taxon>Neoptera</taxon>
        <taxon>Endopterygota</taxon>
        <taxon>Lepidoptera</taxon>
        <taxon>Glossata</taxon>
        <taxon>Ditrysia</taxon>
        <taxon>Tineoidea</taxon>
        <taxon>Psychidae</taxon>
        <taxon>Oiketicinae</taxon>
        <taxon>Eumeta</taxon>
    </lineage>
</organism>
<evidence type="ECO:0000313" key="3">
    <source>
        <dbReference type="Proteomes" id="UP000299102"/>
    </source>
</evidence>
<dbReference type="EMBL" id="BGZK01002317">
    <property type="protein sequence ID" value="GBP92881.1"/>
    <property type="molecule type" value="Genomic_DNA"/>
</dbReference>
<sequence>MTRLCHSSSALSHNKHQLSPYPPLHTRLRRADDHQRIDDHRHPDTTNPRGVTNALPDTWEKRGYLMKGDRVDERWRGVVNHQNSHPLDEKKTGQVRVGLAHRGFRISPIPSLRYTRHPWDDLTKFKVEVAVPERGIQIVFLRLRPHSRYRTSIQGLYKVILTALQRRPCL</sequence>
<protein>
    <submittedName>
        <fullName evidence="2">Uncharacterized protein</fullName>
    </submittedName>
</protein>
<name>A0A4C1ZVJ3_EUMVA</name>
<feature type="compositionally biased region" description="Polar residues" evidence="1">
    <location>
        <begin position="1"/>
        <end position="12"/>
    </location>
</feature>
<gene>
    <name evidence="2" type="ORF">EVAR_22439_1</name>
</gene>
<dbReference type="Proteomes" id="UP000299102">
    <property type="component" value="Unassembled WGS sequence"/>
</dbReference>
<accession>A0A4C1ZVJ3</accession>
<evidence type="ECO:0000313" key="2">
    <source>
        <dbReference type="EMBL" id="GBP92881.1"/>
    </source>
</evidence>
<reference evidence="2 3" key="1">
    <citation type="journal article" date="2019" name="Commun. Biol.">
        <title>The bagworm genome reveals a unique fibroin gene that provides high tensile strength.</title>
        <authorList>
            <person name="Kono N."/>
            <person name="Nakamura H."/>
            <person name="Ohtoshi R."/>
            <person name="Tomita M."/>
            <person name="Numata K."/>
            <person name="Arakawa K."/>
        </authorList>
    </citation>
    <scope>NUCLEOTIDE SEQUENCE [LARGE SCALE GENOMIC DNA]</scope>
</reference>